<dbReference type="PANTHER" id="PTHR47338">
    <property type="entry name" value="ZN(II)2CYS6 TRANSCRIPTION FACTOR (EUROFUNG)-RELATED"/>
    <property type="match status" value="1"/>
</dbReference>
<dbReference type="GO" id="GO:0005634">
    <property type="term" value="C:nucleus"/>
    <property type="evidence" value="ECO:0007669"/>
    <property type="project" value="UniProtKB-SubCell"/>
</dbReference>
<evidence type="ECO:0000259" key="7">
    <source>
        <dbReference type="SMART" id="SM00906"/>
    </source>
</evidence>
<dbReference type="AlphaFoldDB" id="A0A8H7T6B8"/>
<dbReference type="GO" id="GO:0000981">
    <property type="term" value="F:DNA-binding transcription factor activity, RNA polymerase II-specific"/>
    <property type="evidence" value="ECO:0007669"/>
    <property type="project" value="InterPro"/>
</dbReference>
<dbReference type="InterPro" id="IPR050815">
    <property type="entry name" value="TF_fung"/>
</dbReference>
<feature type="region of interest" description="Disordered" evidence="6">
    <location>
        <begin position="34"/>
        <end position="78"/>
    </location>
</feature>
<dbReference type="PANTHER" id="PTHR47338:SF4">
    <property type="entry name" value="ZN(II)2CYS6 TRANSCRIPTION FACTOR (EUROFUNG)"/>
    <property type="match status" value="1"/>
</dbReference>
<name>A0A8H7T6B8_9HELO</name>
<organism evidence="8 9">
    <name type="scientific">Cadophora malorum</name>
    <dbReference type="NCBI Taxonomy" id="108018"/>
    <lineage>
        <taxon>Eukaryota</taxon>
        <taxon>Fungi</taxon>
        <taxon>Dikarya</taxon>
        <taxon>Ascomycota</taxon>
        <taxon>Pezizomycotina</taxon>
        <taxon>Leotiomycetes</taxon>
        <taxon>Helotiales</taxon>
        <taxon>Ploettnerulaceae</taxon>
        <taxon>Cadophora</taxon>
    </lineage>
</organism>
<feature type="domain" description="Xylanolytic transcriptional activator regulatory" evidence="7">
    <location>
        <begin position="202"/>
        <end position="274"/>
    </location>
</feature>
<protein>
    <recommendedName>
        <fullName evidence="7">Xylanolytic transcriptional activator regulatory domain-containing protein</fullName>
    </recommendedName>
</protein>
<dbReference type="Pfam" id="PF04082">
    <property type="entry name" value="Fungal_trans"/>
    <property type="match status" value="1"/>
</dbReference>
<reference evidence="8" key="1">
    <citation type="submission" date="2021-02" db="EMBL/GenBank/DDBJ databases">
        <title>Genome sequence Cadophora malorum strain M34.</title>
        <authorList>
            <person name="Stefanovic E."/>
            <person name="Vu D."/>
            <person name="Scully C."/>
            <person name="Dijksterhuis J."/>
            <person name="Roader J."/>
            <person name="Houbraken J."/>
        </authorList>
    </citation>
    <scope>NUCLEOTIDE SEQUENCE</scope>
    <source>
        <strain evidence="8">M34</strain>
    </source>
</reference>
<evidence type="ECO:0000256" key="3">
    <source>
        <dbReference type="ARBA" id="ARBA00023015"/>
    </source>
</evidence>
<evidence type="ECO:0000256" key="4">
    <source>
        <dbReference type="ARBA" id="ARBA00023163"/>
    </source>
</evidence>
<evidence type="ECO:0000256" key="2">
    <source>
        <dbReference type="ARBA" id="ARBA00022723"/>
    </source>
</evidence>
<dbReference type="GO" id="GO:0006351">
    <property type="term" value="P:DNA-templated transcription"/>
    <property type="evidence" value="ECO:0007669"/>
    <property type="project" value="InterPro"/>
</dbReference>
<keyword evidence="4" id="KW-0804">Transcription</keyword>
<dbReference type="GO" id="GO:0003677">
    <property type="term" value="F:DNA binding"/>
    <property type="evidence" value="ECO:0007669"/>
    <property type="project" value="InterPro"/>
</dbReference>
<keyword evidence="5" id="KW-0539">Nucleus</keyword>
<keyword evidence="9" id="KW-1185">Reference proteome</keyword>
<dbReference type="InterPro" id="IPR007219">
    <property type="entry name" value="XnlR_reg_dom"/>
</dbReference>
<comment type="subcellular location">
    <subcellularLocation>
        <location evidence="1">Nucleus</location>
    </subcellularLocation>
</comment>
<feature type="compositionally biased region" description="Polar residues" evidence="6">
    <location>
        <begin position="38"/>
        <end position="71"/>
    </location>
</feature>
<dbReference type="Proteomes" id="UP000664132">
    <property type="component" value="Unassembled WGS sequence"/>
</dbReference>
<evidence type="ECO:0000313" key="9">
    <source>
        <dbReference type="Proteomes" id="UP000664132"/>
    </source>
</evidence>
<dbReference type="SMART" id="SM00906">
    <property type="entry name" value="Fungal_trans"/>
    <property type="match status" value="1"/>
</dbReference>
<evidence type="ECO:0000313" key="8">
    <source>
        <dbReference type="EMBL" id="KAG4415954.1"/>
    </source>
</evidence>
<keyword evidence="3" id="KW-0805">Transcription regulation</keyword>
<comment type="caution">
    <text evidence="8">The sequence shown here is derived from an EMBL/GenBank/DDBJ whole genome shotgun (WGS) entry which is preliminary data.</text>
</comment>
<evidence type="ECO:0000256" key="6">
    <source>
        <dbReference type="SAM" id="MobiDB-lite"/>
    </source>
</evidence>
<gene>
    <name evidence="8" type="ORF">IFR04_010904</name>
</gene>
<dbReference type="EMBL" id="JAFJYH010000202">
    <property type="protein sequence ID" value="KAG4415954.1"/>
    <property type="molecule type" value="Genomic_DNA"/>
</dbReference>
<keyword evidence="2" id="KW-0479">Metal-binding</keyword>
<dbReference type="OrthoDB" id="3362851at2759"/>
<evidence type="ECO:0000256" key="1">
    <source>
        <dbReference type="ARBA" id="ARBA00004123"/>
    </source>
</evidence>
<accession>A0A8H7T6B8</accession>
<dbReference type="GO" id="GO:0008270">
    <property type="term" value="F:zinc ion binding"/>
    <property type="evidence" value="ECO:0007669"/>
    <property type="project" value="InterPro"/>
</dbReference>
<evidence type="ECO:0000256" key="5">
    <source>
        <dbReference type="ARBA" id="ARBA00023242"/>
    </source>
</evidence>
<sequence>MQGKSRLRSVSHEKEGTSYDGLIARVAQLEEMVRLPGNTHSATSSKSESRQANDNFYTPSSRPQTGSSVVGTSPIPGTESTRRLEYSEMFFPLSPCLIQKAIDAFFFHSHNQPYSFFCESRFRQRAVDGTIPDHVIYAVVASAARFMEDQYSKSNFGALCAQKSWDLLLKHLHSDTDADLGFVQATTLLALFDFTDFKSRSAWKKTGTAARIAQDLKFMFEPSSFLDLQEQEEQRRTFWSIYMLDGLTTCGRARPPAFHGHYCKTNLPCTDMSFQLGLYEETANLDRALSRVHVASSRTTHSPFARVILIVTILSRASQYLMQDINFRTERPPWDSDSDYAAIASSIFNFEYQVGIHQPFQEVFGLNGGFSSEFGGQGSEHIVFYYALYHLTQLKSKEALNKNIAFLTRHAQYWNNAKLMLEELQKFDHEAVHLQSLIDPEIVELNFDPDTIDRLYDIADYNVISRYQTNFDVATFIRDEAQPSGGSGSAGGYPGQWMQSLSDPSPALVEVREVSVGQASWLPDHHVHYASHGHPTMPGMDIQPQYDQSMPGFVTDQLLL</sequence>
<proteinExistence type="predicted"/>
<dbReference type="CDD" id="cd12148">
    <property type="entry name" value="fungal_TF_MHR"/>
    <property type="match status" value="1"/>
</dbReference>